<dbReference type="InterPro" id="IPR032782">
    <property type="entry name" value="KhpB_N"/>
</dbReference>
<dbReference type="InterPro" id="IPR046866">
    <property type="entry name" value="FapA_N"/>
</dbReference>
<dbReference type="PANTHER" id="PTHR38032:SF1">
    <property type="entry name" value="RNA-BINDING PROTEIN KHPB N-TERMINAL DOMAIN-CONTAINING PROTEIN"/>
    <property type="match status" value="1"/>
</dbReference>
<dbReference type="Proteomes" id="UP001527099">
    <property type="component" value="Unassembled WGS sequence"/>
</dbReference>
<feature type="non-terminal residue" evidence="2">
    <location>
        <position position="460"/>
    </location>
</feature>
<reference evidence="2 3" key="1">
    <citation type="submission" date="2022-05" db="EMBL/GenBank/DDBJ databases">
        <title>Genome Sequencing of Bee-Associated Microbes.</title>
        <authorList>
            <person name="Dunlap C."/>
        </authorList>
    </citation>
    <scope>NUCLEOTIDE SEQUENCE [LARGE SCALE GENOMIC DNA]</scope>
    <source>
        <strain evidence="2 3">NRRL B-14421</strain>
    </source>
</reference>
<comment type="caution">
    <text evidence="2">The sequence shown here is derived from an EMBL/GenBank/DDBJ whole genome shotgun (WGS) entry which is preliminary data.</text>
</comment>
<proteinExistence type="predicted"/>
<dbReference type="SMART" id="SM01245">
    <property type="entry name" value="Jag_N"/>
    <property type="match status" value="1"/>
</dbReference>
<evidence type="ECO:0000313" key="3">
    <source>
        <dbReference type="Proteomes" id="UP001527099"/>
    </source>
</evidence>
<dbReference type="InterPro" id="IPR005646">
    <property type="entry name" value="FapA"/>
</dbReference>
<dbReference type="EMBL" id="JAMDMX010000257">
    <property type="protein sequence ID" value="MCY9698412.1"/>
    <property type="molecule type" value="Genomic_DNA"/>
</dbReference>
<keyword evidence="3" id="KW-1185">Reference proteome</keyword>
<gene>
    <name evidence="2" type="ORF">M5X19_37100</name>
</gene>
<evidence type="ECO:0000313" key="2">
    <source>
        <dbReference type="EMBL" id="MCY9698412.1"/>
    </source>
</evidence>
<dbReference type="Pfam" id="PF03961">
    <property type="entry name" value="FapA"/>
    <property type="match status" value="1"/>
</dbReference>
<evidence type="ECO:0000259" key="1">
    <source>
        <dbReference type="SMART" id="SM01245"/>
    </source>
</evidence>
<dbReference type="Gene3D" id="3.30.30.80">
    <property type="entry name" value="probable RNA-binding protein from clostridium symbiosum atcc 14940"/>
    <property type="match status" value="1"/>
</dbReference>
<sequence>MITKGNSIVSKGKTVKKAVMIALDLLSEKLEDVEIEIIENESKGILGIGSKQAVVRVTVKQQPDHKISTELVLDKHPPEELDQIIQSLDISEESIQPAHFNIKKIAHFSEVDLLGKVWVTDGQIYCKDAPDKFPVISPCKGLKLYQNDVLIEKTVIISENDILRYELEDEVQQPHWEISISANKMEAVLKVIPGSRIQRTLREKEPHSFLQVEVEEKKIPLMIDSELVMSNLREMGITYGIDYSEIANACMSEETNSFVIAKGIPAIPGKNGFFQPTQELDIKKGLEERSNGTVDYREIQKFPSVEPGQMLGIVLPPESGIPGTTITNEPALPPDGFPLVVQDGRGIILVEDDTKVVAMEAGHPDIKLKGMLLKISIVPKLWIRSDVTLQVGNVRYIGEVEITGSVQDGMLVDAQGNILIHENVNMATISAGSSVIIKNNIITSAVTAGKNSFMIAESNQ</sequence>
<dbReference type="PANTHER" id="PTHR38032">
    <property type="entry name" value="POLYMERASE-RELATED"/>
    <property type="match status" value="1"/>
</dbReference>
<accession>A0ABT4GQE0</accession>
<organism evidence="2 3">
    <name type="scientific">Paenibacillus alginolyticus</name>
    <dbReference type="NCBI Taxonomy" id="59839"/>
    <lineage>
        <taxon>Bacteria</taxon>
        <taxon>Bacillati</taxon>
        <taxon>Bacillota</taxon>
        <taxon>Bacilli</taxon>
        <taxon>Bacillales</taxon>
        <taxon>Paenibacillaceae</taxon>
        <taxon>Paenibacillus</taxon>
    </lineage>
</organism>
<name>A0ABT4GQE0_9BACL</name>
<dbReference type="Pfam" id="PF20250">
    <property type="entry name" value="FapA_N"/>
    <property type="match status" value="1"/>
</dbReference>
<dbReference type="Pfam" id="PF14804">
    <property type="entry name" value="Jag_N"/>
    <property type="match status" value="1"/>
</dbReference>
<dbReference type="InterPro" id="IPR038247">
    <property type="entry name" value="Jag_N_dom_sf"/>
</dbReference>
<dbReference type="RefSeq" id="WP_268618831.1">
    <property type="nucleotide sequence ID" value="NZ_JAMDMX010000257.1"/>
</dbReference>
<feature type="domain" description="RNA-binding protein KhpB N-terminal" evidence="1">
    <location>
        <begin position="9"/>
        <end position="60"/>
    </location>
</feature>
<protein>
    <submittedName>
        <fullName evidence="2">FapA family protein</fullName>
    </submittedName>
</protein>
<dbReference type="InterPro" id="IPR046865">
    <property type="entry name" value="FapA_b_solenoid"/>
</dbReference>